<dbReference type="CDD" id="cd00615">
    <property type="entry name" value="Orn_deC_like"/>
    <property type="match status" value="1"/>
</dbReference>
<dbReference type="Gene3D" id="3.40.640.10">
    <property type="entry name" value="Type I PLP-dependent aspartate aminotransferase-like (Major domain)"/>
    <property type="match status" value="1"/>
</dbReference>
<comment type="similarity">
    <text evidence="2">Belongs to the Orn/Lys/Arg decarboxylase class-I family.</text>
</comment>
<name>A0A3Q9HPB3_9FIRM</name>
<evidence type="ECO:0000256" key="5">
    <source>
        <dbReference type="ARBA" id="ARBA00023239"/>
    </source>
</evidence>
<keyword evidence="8" id="KW-1185">Reference proteome</keyword>
<evidence type="ECO:0000313" key="8">
    <source>
        <dbReference type="Proteomes" id="UP000267250"/>
    </source>
</evidence>
<keyword evidence="5" id="KW-0456">Lyase</keyword>
<dbReference type="PANTHER" id="PTHR43277">
    <property type="entry name" value="ARGININE DECARBOXYLASE"/>
    <property type="match status" value="1"/>
</dbReference>
<reference evidence="7 8" key="1">
    <citation type="submission" date="2016-07" db="EMBL/GenBank/DDBJ databases">
        <title>Genome and transcriptome analysis of iron-reducing fermentative bacteria Anoxybacter fermentans.</title>
        <authorList>
            <person name="Zeng X."/>
            <person name="Shao Z."/>
        </authorList>
    </citation>
    <scope>NUCLEOTIDE SEQUENCE [LARGE SCALE GENOMIC DNA]</scope>
    <source>
        <strain evidence="7 8">DY22613</strain>
    </source>
</reference>
<evidence type="ECO:0000313" key="7">
    <source>
        <dbReference type="EMBL" id="AZR72561.1"/>
    </source>
</evidence>
<keyword evidence="3" id="KW-0210">Decarboxylase</keyword>
<dbReference type="InterPro" id="IPR036633">
    <property type="entry name" value="Prn/Lys/Arg_de-COase_C_sf"/>
</dbReference>
<dbReference type="InterPro" id="IPR000310">
    <property type="entry name" value="Orn/Lys/Arg_deCO2ase_major_dom"/>
</dbReference>
<proteinExistence type="inferred from homology"/>
<evidence type="ECO:0000256" key="4">
    <source>
        <dbReference type="ARBA" id="ARBA00022898"/>
    </source>
</evidence>
<feature type="domain" description="Orn/Lys/Arg decarboxylases family 1 pyridoxal-P attachment site" evidence="6">
    <location>
        <begin position="225"/>
        <end position="239"/>
    </location>
</feature>
<dbReference type="GO" id="GO:0016831">
    <property type="term" value="F:carboxy-lyase activity"/>
    <property type="evidence" value="ECO:0007669"/>
    <property type="project" value="UniProtKB-KW"/>
</dbReference>
<organism evidence="7 8">
    <name type="scientific">Anoxybacter fermentans</name>
    <dbReference type="NCBI Taxonomy" id="1323375"/>
    <lineage>
        <taxon>Bacteria</taxon>
        <taxon>Bacillati</taxon>
        <taxon>Bacillota</taxon>
        <taxon>Clostridia</taxon>
        <taxon>Halanaerobiales</taxon>
        <taxon>Anoxybacter</taxon>
    </lineage>
</organism>
<dbReference type="PANTHER" id="PTHR43277:SF4">
    <property type="entry name" value="ARGININE DECARBOXYLASE"/>
    <property type="match status" value="1"/>
</dbReference>
<accession>A0A3Q9HPB3</accession>
<dbReference type="Proteomes" id="UP000267250">
    <property type="component" value="Chromosome"/>
</dbReference>
<dbReference type="InterPro" id="IPR008286">
    <property type="entry name" value="Prn/Lys/Arg_de-COase_C"/>
</dbReference>
<evidence type="ECO:0000259" key="6">
    <source>
        <dbReference type="PROSITE" id="PS00703"/>
    </source>
</evidence>
<dbReference type="SUPFAM" id="SSF53383">
    <property type="entry name" value="PLP-dependent transferases"/>
    <property type="match status" value="1"/>
</dbReference>
<dbReference type="OrthoDB" id="9815233at2"/>
<evidence type="ECO:0000256" key="1">
    <source>
        <dbReference type="ARBA" id="ARBA00001933"/>
    </source>
</evidence>
<protein>
    <submittedName>
        <fullName evidence="7">Arginine decarboxylase</fullName>
    </submittedName>
</protein>
<dbReference type="Pfam" id="PF03711">
    <property type="entry name" value="OKR_DC_1_C"/>
    <property type="match status" value="1"/>
</dbReference>
<evidence type="ECO:0000256" key="3">
    <source>
        <dbReference type="ARBA" id="ARBA00022793"/>
    </source>
</evidence>
<dbReference type="EMBL" id="CP016379">
    <property type="protein sequence ID" value="AZR72561.1"/>
    <property type="molecule type" value="Genomic_DNA"/>
</dbReference>
<dbReference type="AlphaFoldDB" id="A0A3Q9HPB3"/>
<dbReference type="SUPFAM" id="SSF55904">
    <property type="entry name" value="Ornithine decarboxylase C-terminal domain"/>
    <property type="match status" value="1"/>
</dbReference>
<dbReference type="KEGG" id="aft:BBF96_03675"/>
<comment type="cofactor">
    <cofactor evidence="1">
        <name>pyridoxal 5'-phosphate</name>
        <dbReference type="ChEBI" id="CHEBI:597326"/>
    </cofactor>
</comment>
<dbReference type="InterPro" id="IPR015424">
    <property type="entry name" value="PyrdxlP-dep_Trfase"/>
</dbReference>
<dbReference type="Pfam" id="PF01276">
    <property type="entry name" value="OKR_DC_1"/>
    <property type="match status" value="1"/>
</dbReference>
<dbReference type="InterPro" id="IPR015421">
    <property type="entry name" value="PyrdxlP-dep_Trfase_major"/>
</dbReference>
<dbReference type="Gene3D" id="3.90.100.10">
    <property type="entry name" value="Orn/Lys/Arg decarboxylase, C-terminal domain"/>
    <property type="match status" value="1"/>
</dbReference>
<dbReference type="PROSITE" id="PS00703">
    <property type="entry name" value="OKR_DC_1"/>
    <property type="match status" value="1"/>
</dbReference>
<dbReference type="RefSeq" id="WP_127015890.1">
    <property type="nucleotide sequence ID" value="NZ_CP016379.1"/>
</dbReference>
<dbReference type="InterPro" id="IPR052357">
    <property type="entry name" value="Orn_Lys_Arg_decarboxylase-I"/>
</dbReference>
<evidence type="ECO:0000256" key="2">
    <source>
        <dbReference type="ARBA" id="ARBA00010671"/>
    </source>
</evidence>
<keyword evidence="4" id="KW-0663">Pyridoxal phosphate</keyword>
<gene>
    <name evidence="7" type="ORF">BBF96_03675</name>
</gene>
<sequence length="488" mass="53855">MERTDFDHSKTPIFSFLQEYIKKDIIPFFVPGHKHGRGLKEFTDFLGKTVLNIDIPSLPETDNLANPIGIIREAQELMADAFGAEHAYFLVNGTSEGVQAMIRSAVKPGEEIIIPRNAHKSTIGGLILSGAVPVYVYPEIDPELGITTVVSSSTIKQAFKQNPFAKAVFVINPTYYGMVSDLKTIVRTAHRKGAVVLVDEAHGAHMGFHDDFPLTGMEVGADMSAASLHKTGGSMTQSSVLLLRGNRIPEENVKQTLNLTRTTSPSYVLMASLDVARKQLALYGDELLEKTLELARYAREEINKIEGIYAFDHSLVGKYGIYDLDETKLSIYTGRLGISGFTLERELMTRFGIGLELAELNTVLALITIGDTKESVDRLIEALKIIASEREIQDPKKISELPEMPDLIVSPREAYYGTKKTVPLEKAVGEISGEMLMAYPPGIPIVCPGERITQDILDYVKILKEQHAMLQGTADPYANYIRVLGHDS</sequence>